<dbReference type="RefSeq" id="WP_272771361.1">
    <property type="nucleotide sequence ID" value="NZ_JAQQLE010000003.1"/>
</dbReference>
<reference evidence="11 12" key="1">
    <citation type="submission" date="2023-01" db="EMBL/GenBank/DDBJ databases">
        <title>Novel species of the genus Vogesella isolated from rivers.</title>
        <authorList>
            <person name="Lu H."/>
        </authorList>
    </citation>
    <scope>NUCLEOTIDE SEQUENCE [LARGE SCALE GENOMIC DNA]</scope>
    <source>
        <strain evidence="11 12">LYT5W</strain>
    </source>
</reference>
<dbReference type="PANTHER" id="PTHR30413:SF8">
    <property type="entry name" value="TRANSPORT PERMEASE PROTEIN"/>
    <property type="match status" value="1"/>
</dbReference>
<evidence type="ECO:0000256" key="5">
    <source>
        <dbReference type="ARBA" id="ARBA00022519"/>
    </source>
</evidence>
<evidence type="ECO:0000256" key="9">
    <source>
        <dbReference type="RuleBase" id="RU361157"/>
    </source>
</evidence>
<proteinExistence type="inferred from homology"/>
<feature type="transmembrane region" description="Helical" evidence="9">
    <location>
        <begin position="217"/>
        <end position="235"/>
    </location>
</feature>
<accession>A0ABT5IMH1</accession>
<dbReference type="InterPro" id="IPR013525">
    <property type="entry name" value="ABC2_TM"/>
</dbReference>
<keyword evidence="8 9" id="KW-0472">Membrane</keyword>
<evidence type="ECO:0000256" key="8">
    <source>
        <dbReference type="ARBA" id="ARBA00023136"/>
    </source>
</evidence>
<dbReference type="InterPro" id="IPR047817">
    <property type="entry name" value="ABC2_TM_bact-type"/>
</dbReference>
<dbReference type="InterPro" id="IPR000412">
    <property type="entry name" value="ABC_2_transport"/>
</dbReference>
<feature type="transmembrane region" description="Helical" evidence="9">
    <location>
        <begin position="130"/>
        <end position="152"/>
    </location>
</feature>
<evidence type="ECO:0000313" key="11">
    <source>
        <dbReference type="EMBL" id="MDC7713717.1"/>
    </source>
</evidence>
<protein>
    <recommendedName>
        <fullName evidence="9">Transport permease protein</fullName>
    </recommendedName>
</protein>
<dbReference type="PANTHER" id="PTHR30413">
    <property type="entry name" value="INNER MEMBRANE TRANSPORT PERMEASE"/>
    <property type="match status" value="1"/>
</dbReference>
<comment type="subcellular location">
    <subcellularLocation>
        <location evidence="1 9">Cell inner membrane</location>
        <topology evidence="1 9">Multi-pass membrane protein</topology>
    </subcellularLocation>
</comment>
<comment type="caution">
    <text evidence="11">The sequence shown here is derived from an EMBL/GenBank/DDBJ whole genome shotgun (WGS) entry which is preliminary data.</text>
</comment>
<organism evidence="11 12">
    <name type="scientific">Vogesella margarita</name>
    <dbReference type="NCBI Taxonomy" id="2984199"/>
    <lineage>
        <taxon>Bacteria</taxon>
        <taxon>Pseudomonadati</taxon>
        <taxon>Pseudomonadota</taxon>
        <taxon>Betaproteobacteria</taxon>
        <taxon>Neisseriales</taxon>
        <taxon>Chromobacteriaceae</taxon>
        <taxon>Vogesella</taxon>
    </lineage>
</organism>
<gene>
    <name evidence="11" type="ORF">PQU96_06135</name>
</gene>
<feature type="transmembrane region" description="Helical" evidence="9">
    <location>
        <begin position="20"/>
        <end position="42"/>
    </location>
</feature>
<evidence type="ECO:0000256" key="4">
    <source>
        <dbReference type="ARBA" id="ARBA00022475"/>
    </source>
</evidence>
<dbReference type="EMBL" id="JAQQLE010000003">
    <property type="protein sequence ID" value="MDC7713717.1"/>
    <property type="molecule type" value="Genomic_DNA"/>
</dbReference>
<keyword evidence="3 9" id="KW-0813">Transport</keyword>
<feature type="transmembrane region" description="Helical" evidence="9">
    <location>
        <begin position="48"/>
        <end position="72"/>
    </location>
</feature>
<evidence type="ECO:0000313" key="12">
    <source>
        <dbReference type="Proteomes" id="UP001222030"/>
    </source>
</evidence>
<dbReference type="Proteomes" id="UP001222030">
    <property type="component" value="Unassembled WGS sequence"/>
</dbReference>
<dbReference type="PIRSF" id="PIRSF006648">
    <property type="entry name" value="DrrB"/>
    <property type="match status" value="1"/>
</dbReference>
<dbReference type="PROSITE" id="PS51012">
    <property type="entry name" value="ABC_TM2"/>
    <property type="match status" value="1"/>
</dbReference>
<evidence type="ECO:0000256" key="7">
    <source>
        <dbReference type="ARBA" id="ARBA00022989"/>
    </source>
</evidence>
<evidence type="ECO:0000256" key="1">
    <source>
        <dbReference type="ARBA" id="ARBA00004429"/>
    </source>
</evidence>
<keyword evidence="12" id="KW-1185">Reference proteome</keyword>
<comment type="similarity">
    <text evidence="2 9">Belongs to the ABC-2 integral membrane protein family.</text>
</comment>
<evidence type="ECO:0000256" key="3">
    <source>
        <dbReference type="ARBA" id="ARBA00022448"/>
    </source>
</evidence>
<feature type="domain" description="ABC transmembrane type-2" evidence="10">
    <location>
        <begin position="17"/>
        <end position="238"/>
    </location>
</feature>
<feature type="transmembrane region" description="Helical" evidence="9">
    <location>
        <begin position="93"/>
        <end position="118"/>
    </location>
</feature>
<keyword evidence="4 9" id="KW-1003">Cell membrane</keyword>
<dbReference type="Pfam" id="PF01061">
    <property type="entry name" value="ABC2_membrane"/>
    <property type="match status" value="1"/>
</dbReference>
<keyword evidence="7 9" id="KW-1133">Transmembrane helix</keyword>
<sequence>MALFLRELRTRFGEYRLGYVWAVLEPVFHIGLTLVLFGVLMSRVMPDISYPVFLINGVVPWLLFSSVATRSLNAIEANSGLFSYRPVKPIDTLIARSWVESLIFGQVYIVLTVLMWALGDPIRLDDLPLLIVSLLLLLLFSFGFGLVLMIVGDMSKEIAKVVTLALKPLYFVSGIMFSLHSIPEQYHPYILWNPVVHAIELARHAVFHQYDAQHVSLGYLAVSALVMLFVGLVLYRHREEAMLTT</sequence>
<keyword evidence="6 9" id="KW-0812">Transmembrane</keyword>
<dbReference type="PRINTS" id="PR00164">
    <property type="entry name" value="ABC2TRNSPORT"/>
</dbReference>
<name>A0ABT5IMH1_9NEIS</name>
<evidence type="ECO:0000259" key="10">
    <source>
        <dbReference type="PROSITE" id="PS51012"/>
    </source>
</evidence>
<evidence type="ECO:0000256" key="6">
    <source>
        <dbReference type="ARBA" id="ARBA00022692"/>
    </source>
</evidence>
<evidence type="ECO:0000256" key="2">
    <source>
        <dbReference type="ARBA" id="ARBA00007783"/>
    </source>
</evidence>
<keyword evidence="5" id="KW-0997">Cell inner membrane</keyword>
<feature type="transmembrane region" description="Helical" evidence="9">
    <location>
        <begin position="164"/>
        <end position="182"/>
    </location>
</feature>